<keyword evidence="1" id="KW-0812">Transmembrane</keyword>
<evidence type="ECO:0000313" key="3">
    <source>
        <dbReference type="Proteomes" id="UP000287023"/>
    </source>
</evidence>
<dbReference type="AlphaFoldDB" id="A0A3S0W6I3"/>
<organism evidence="2 3">
    <name type="scientific">Vreelandella nanhaiensis</name>
    <dbReference type="NCBI Taxonomy" id="1258546"/>
    <lineage>
        <taxon>Bacteria</taxon>
        <taxon>Pseudomonadati</taxon>
        <taxon>Pseudomonadota</taxon>
        <taxon>Gammaproteobacteria</taxon>
        <taxon>Oceanospirillales</taxon>
        <taxon>Halomonadaceae</taxon>
        <taxon>Vreelandella</taxon>
    </lineage>
</organism>
<evidence type="ECO:0000313" key="2">
    <source>
        <dbReference type="EMBL" id="RUR33093.1"/>
    </source>
</evidence>
<keyword evidence="3" id="KW-1185">Reference proteome</keyword>
<keyword evidence="1" id="KW-1133">Transmembrane helix</keyword>
<gene>
    <name evidence="2" type="ORF">ELY38_05945</name>
</gene>
<evidence type="ECO:0000256" key="1">
    <source>
        <dbReference type="SAM" id="Phobius"/>
    </source>
</evidence>
<feature type="transmembrane region" description="Helical" evidence="1">
    <location>
        <begin position="7"/>
        <end position="29"/>
    </location>
</feature>
<comment type="caution">
    <text evidence="2">The sequence shown here is derived from an EMBL/GenBank/DDBJ whole genome shotgun (WGS) entry which is preliminary data.</text>
</comment>
<dbReference type="RefSeq" id="WP_127060589.1">
    <property type="nucleotide sequence ID" value="NZ_RZHF01000006.1"/>
</dbReference>
<dbReference type="EMBL" id="RZHF01000006">
    <property type="protein sequence ID" value="RUR33093.1"/>
    <property type="molecule type" value="Genomic_DNA"/>
</dbReference>
<keyword evidence="1" id="KW-0472">Membrane</keyword>
<sequence length="95" mass="10999">MAILISCIALVVAILSLLVGYFFSFLSFYDGFLNQVYSCEKDFKSFKRAFYNFQTKANEYYELTGESLLGNDEVDNLKTIIKEMEVSLEKTKKDF</sequence>
<reference evidence="2 3" key="1">
    <citation type="submission" date="2018-12" db="EMBL/GenBank/DDBJ databases">
        <title>three novel Halomonas strain isolated from plants.</title>
        <authorList>
            <person name="Sun C."/>
        </authorList>
    </citation>
    <scope>NUCLEOTIDE SEQUENCE [LARGE SCALE GENOMIC DNA]</scope>
    <source>
        <strain evidence="2 3">JCM 18142</strain>
    </source>
</reference>
<name>A0A3S0W6I3_9GAMM</name>
<dbReference type="Proteomes" id="UP000287023">
    <property type="component" value="Unassembled WGS sequence"/>
</dbReference>
<accession>A0A3S0W6I3</accession>
<protein>
    <submittedName>
        <fullName evidence="2">Uncharacterized protein</fullName>
    </submittedName>
</protein>
<proteinExistence type="predicted"/>